<dbReference type="CDD" id="cd04301">
    <property type="entry name" value="NAT_SF"/>
    <property type="match status" value="1"/>
</dbReference>
<reference evidence="4" key="1">
    <citation type="submission" date="2021-05" db="EMBL/GenBank/DDBJ databases">
        <title>Whole genome sequence of Curtobacterium flaccumfaciens pv. flaccumfaciens strain CFBP 3417.</title>
        <authorList>
            <person name="Osdaghi E."/>
            <person name="Taghouti G."/>
            <person name="Portier P."/>
            <person name="Fazliarab A."/>
            <person name="Taghavi S.M."/>
            <person name="Briand M."/>
            <person name="Le-Saux M."/>
            <person name="Jacques M.-A."/>
        </authorList>
    </citation>
    <scope>NUCLEOTIDE SEQUENCE</scope>
    <source>
        <strain evidence="4">CFBP 3417</strain>
    </source>
</reference>
<dbReference type="InterPro" id="IPR016181">
    <property type="entry name" value="Acyl_CoA_acyltransferase"/>
</dbReference>
<evidence type="ECO:0000259" key="3">
    <source>
        <dbReference type="PROSITE" id="PS51186"/>
    </source>
</evidence>
<organism evidence="4 5">
    <name type="scientific">Curtobacterium flaccumfaciens pv. flaccumfaciens</name>
    <dbReference type="NCBI Taxonomy" id="138532"/>
    <lineage>
        <taxon>Bacteria</taxon>
        <taxon>Bacillati</taxon>
        <taxon>Actinomycetota</taxon>
        <taxon>Actinomycetes</taxon>
        <taxon>Micrococcales</taxon>
        <taxon>Microbacteriaceae</taxon>
        <taxon>Curtobacterium</taxon>
    </lineage>
</organism>
<accession>A0A9Q2W0R1</accession>
<protein>
    <submittedName>
        <fullName evidence="4">GNAT family N-acetyltransferase</fullName>
        <ecNumber evidence="4">2.3.1.-</ecNumber>
    </submittedName>
</protein>
<sequence length="152" mass="16690">MSEVVVRGLDEVSLAAIEAREPPSRNYVRSAYAEQVRGALSVLVAWVDGVPVGSGEVTAGPRPELRNLRVDARYRGQGVGTAIIAASEAAAEDRGVLRIGVAVDNPSARRLYERLGYVATGEVEEYEYTYVDDDDREVSERESSEYLEKLLR</sequence>
<dbReference type="Pfam" id="PF00583">
    <property type="entry name" value="Acetyltransf_1"/>
    <property type="match status" value="1"/>
</dbReference>
<dbReference type="EMBL" id="JAHEWX010000004">
    <property type="protein sequence ID" value="MBT1541127.1"/>
    <property type="molecule type" value="Genomic_DNA"/>
</dbReference>
<dbReference type="RefSeq" id="WP_214562490.1">
    <property type="nucleotide sequence ID" value="NZ_JAHEWX010000004.1"/>
</dbReference>
<dbReference type="PROSITE" id="PS51186">
    <property type="entry name" value="GNAT"/>
    <property type="match status" value="1"/>
</dbReference>
<evidence type="ECO:0000256" key="1">
    <source>
        <dbReference type="ARBA" id="ARBA00022679"/>
    </source>
</evidence>
<proteinExistence type="predicted"/>
<feature type="domain" description="N-acetyltransferase" evidence="3">
    <location>
        <begin position="4"/>
        <end position="137"/>
    </location>
</feature>
<dbReference type="Proteomes" id="UP000709437">
    <property type="component" value="Unassembled WGS sequence"/>
</dbReference>
<dbReference type="PANTHER" id="PTHR43420:SF47">
    <property type="entry name" value="N-ACETYLTRANSFERASE DOMAIN-CONTAINING PROTEIN"/>
    <property type="match status" value="1"/>
</dbReference>
<keyword evidence="2 4" id="KW-0012">Acyltransferase</keyword>
<dbReference type="InterPro" id="IPR000182">
    <property type="entry name" value="GNAT_dom"/>
</dbReference>
<dbReference type="AlphaFoldDB" id="A0A9Q2W0R1"/>
<dbReference type="Gene3D" id="3.40.630.30">
    <property type="match status" value="1"/>
</dbReference>
<gene>
    <name evidence="4" type="ORF">KK103_05080</name>
</gene>
<dbReference type="EC" id="2.3.1.-" evidence="4"/>
<evidence type="ECO:0000313" key="5">
    <source>
        <dbReference type="Proteomes" id="UP000709437"/>
    </source>
</evidence>
<dbReference type="PANTHER" id="PTHR43420">
    <property type="entry name" value="ACETYLTRANSFERASE"/>
    <property type="match status" value="1"/>
</dbReference>
<evidence type="ECO:0000313" key="4">
    <source>
        <dbReference type="EMBL" id="MBT1541127.1"/>
    </source>
</evidence>
<evidence type="ECO:0000256" key="2">
    <source>
        <dbReference type="ARBA" id="ARBA00023315"/>
    </source>
</evidence>
<comment type="caution">
    <text evidence="4">The sequence shown here is derived from an EMBL/GenBank/DDBJ whole genome shotgun (WGS) entry which is preliminary data.</text>
</comment>
<dbReference type="InterPro" id="IPR050680">
    <property type="entry name" value="YpeA/RimI_acetyltransf"/>
</dbReference>
<name>A0A9Q2W0R1_9MICO</name>
<keyword evidence="1 4" id="KW-0808">Transferase</keyword>
<dbReference type="SUPFAM" id="SSF55729">
    <property type="entry name" value="Acyl-CoA N-acyltransferases (Nat)"/>
    <property type="match status" value="1"/>
</dbReference>
<dbReference type="GO" id="GO:0016747">
    <property type="term" value="F:acyltransferase activity, transferring groups other than amino-acyl groups"/>
    <property type="evidence" value="ECO:0007669"/>
    <property type="project" value="InterPro"/>
</dbReference>